<dbReference type="EMBL" id="CP022187">
    <property type="protein sequence ID" value="AWI75462.1"/>
    <property type="molecule type" value="Genomic_DNA"/>
</dbReference>
<evidence type="ECO:0000313" key="2">
    <source>
        <dbReference type="EMBL" id="AWI75462.1"/>
    </source>
</evidence>
<dbReference type="RefSeq" id="WP_108949168.1">
    <property type="nucleotide sequence ID" value="NZ_CP022187.1"/>
</dbReference>
<dbReference type="Proteomes" id="UP000244930">
    <property type="component" value="Chromosome"/>
</dbReference>
<keyword evidence="1" id="KW-0472">Membrane</keyword>
<evidence type="ECO:0000313" key="3">
    <source>
        <dbReference type="Proteomes" id="UP000244930"/>
    </source>
</evidence>
<reference evidence="2 3" key="1">
    <citation type="submission" date="2017-06" db="EMBL/GenBank/DDBJ databases">
        <title>Azoarcus.</title>
        <authorList>
            <person name="Woo J.-H."/>
            <person name="Kim H.-S."/>
        </authorList>
    </citation>
    <scope>NUCLEOTIDE SEQUENCE [LARGE SCALE GENOMIC DNA]</scope>
    <source>
        <strain evidence="2 3">TSPY31</strain>
    </source>
</reference>
<keyword evidence="1" id="KW-0812">Transmembrane</keyword>
<accession>A0A2U8GP88</accession>
<evidence type="ECO:0000256" key="1">
    <source>
        <dbReference type="SAM" id="Phobius"/>
    </source>
</evidence>
<feature type="transmembrane region" description="Helical" evidence="1">
    <location>
        <begin position="6"/>
        <end position="23"/>
    </location>
</feature>
<sequence>MTISVAITWILFLALFPITFFWMRRAWRIVFKRDFSEVALKRGEAPPNPEKYAPYAAAINLIGAGIIIFIVGWVVLYVAFGVGGTAPDYETWSAVAGSTIWCKFFADFILSRQAHPMVIKKRGKPASAAEKPGQ</sequence>
<protein>
    <submittedName>
        <fullName evidence="2">Uncharacterized protein</fullName>
    </submittedName>
</protein>
<keyword evidence="1" id="KW-1133">Transmembrane helix</keyword>
<dbReference type="AlphaFoldDB" id="A0A2U8GP88"/>
<organism evidence="2 3">
    <name type="scientific">Parazoarcus communis</name>
    <dbReference type="NCBI Taxonomy" id="41977"/>
    <lineage>
        <taxon>Bacteria</taxon>
        <taxon>Pseudomonadati</taxon>
        <taxon>Pseudomonadota</taxon>
        <taxon>Betaproteobacteria</taxon>
        <taxon>Rhodocyclales</taxon>
        <taxon>Zoogloeaceae</taxon>
        <taxon>Parazoarcus</taxon>
    </lineage>
</organism>
<name>A0A2U8GP88_9RHOO</name>
<dbReference type="KEGG" id="acom:CEW83_09770"/>
<feature type="transmembrane region" description="Helical" evidence="1">
    <location>
        <begin position="52"/>
        <end position="80"/>
    </location>
</feature>
<keyword evidence="3" id="KW-1185">Reference proteome</keyword>
<proteinExistence type="predicted"/>
<gene>
    <name evidence="2" type="ORF">CEW83_09770</name>
</gene>